<feature type="coiled-coil region" evidence="1">
    <location>
        <begin position="248"/>
        <end position="481"/>
    </location>
</feature>
<keyword evidence="4" id="KW-1185">Reference proteome</keyword>
<protein>
    <submittedName>
        <fullName evidence="3">CCDC157</fullName>
    </submittedName>
</protein>
<dbReference type="Proteomes" id="UP000593567">
    <property type="component" value="Unassembled WGS sequence"/>
</dbReference>
<feature type="coiled-coil region" evidence="1">
    <location>
        <begin position="83"/>
        <end position="110"/>
    </location>
</feature>
<comment type="caution">
    <text evidence="3">The sequence shown here is derived from an EMBL/GenBank/DDBJ whole genome shotgun (WGS) entry which is preliminary data.</text>
</comment>
<evidence type="ECO:0000313" key="3">
    <source>
        <dbReference type="EMBL" id="KAF6022272.1"/>
    </source>
</evidence>
<gene>
    <name evidence="3" type="ORF">EB796_019424</name>
</gene>
<feature type="region of interest" description="Disordered" evidence="2">
    <location>
        <begin position="116"/>
        <end position="147"/>
    </location>
</feature>
<proteinExistence type="predicted"/>
<evidence type="ECO:0000256" key="2">
    <source>
        <dbReference type="SAM" id="MobiDB-lite"/>
    </source>
</evidence>
<keyword evidence="1" id="KW-0175">Coiled coil</keyword>
<organism evidence="3 4">
    <name type="scientific">Bugula neritina</name>
    <name type="common">Brown bryozoan</name>
    <name type="synonym">Sertularia neritina</name>
    <dbReference type="NCBI Taxonomy" id="10212"/>
    <lineage>
        <taxon>Eukaryota</taxon>
        <taxon>Metazoa</taxon>
        <taxon>Spiralia</taxon>
        <taxon>Lophotrochozoa</taxon>
        <taxon>Bryozoa</taxon>
        <taxon>Gymnolaemata</taxon>
        <taxon>Cheilostomatida</taxon>
        <taxon>Flustrina</taxon>
        <taxon>Buguloidea</taxon>
        <taxon>Bugulidae</taxon>
        <taxon>Bugula</taxon>
    </lineage>
</organism>
<dbReference type="PANTHER" id="PTHR43696:SF9">
    <property type="entry name" value="COILED-COIL DOMAIN-CONTAINING PROTEIN 157"/>
    <property type="match status" value="1"/>
</dbReference>
<feature type="region of interest" description="Disordered" evidence="2">
    <location>
        <begin position="560"/>
        <end position="653"/>
    </location>
</feature>
<name>A0A7J7J7V6_BUGNE</name>
<dbReference type="PANTHER" id="PTHR43696">
    <property type="entry name" value="COILED-COIL DOMAIN-CONTAINING PROTEIN 157"/>
    <property type="match status" value="1"/>
</dbReference>
<dbReference type="OrthoDB" id="10051906at2759"/>
<dbReference type="AlphaFoldDB" id="A0A7J7J7V6"/>
<feature type="compositionally biased region" description="Basic and acidic residues" evidence="2">
    <location>
        <begin position="600"/>
        <end position="621"/>
    </location>
</feature>
<dbReference type="EMBL" id="VXIV02002873">
    <property type="protein sequence ID" value="KAF6022272.1"/>
    <property type="molecule type" value="Genomic_DNA"/>
</dbReference>
<reference evidence="3" key="1">
    <citation type="submission" date="2020-06" db="EMBL/GenBank/DDBJ databases">
        <title>Draft genome of Bugula neritina, a colonial animal packing powerful symbionts and potential medicines.</title>
        <authorList>
            <person name="Rayko M."/>
        </authorList>
    </citation>
    <scope>NUCLEOTIDE SEQUENCE [LARGE SCALE GENOMIC DNA]</scope>
    <source>
        <strain evidence="3">Kwan_BN1</strain>
    </source>
</reference>
<dbReference type="InterPro" id="IPR029681">
    <property type="entry name" value="CCDC157"/>
</dbReference>
<evidence type="ECO:0000313" key="4">
    <source>
        <dbReference type="Proteomes" id="UP000593567"/>
    </source>
</evidence>
<accession>A0A7J7J7V6</accession>
<sequence length="716" mass="80860">MCEFDAAYDEENQISHLLLLELVIDRLLFFVQCSSRFMDQIPLTGRAQSAIDSNSSSIGIATKKYWTKLLQLHSSYQQLQSDAKSQSTKIKELQAFNEELQNELSQYHQGVTQIPTDSAHGTRSRNGSILPPISQTGTDTSIAKDNSNKSSQTLETAFVPCESCHKVQNCFRSVADSMTQVCKVQGIPSAIAKFRKQLKGIDWYSANDIARWSVEQEKDLERINKHLSDLMATIDPLKEELASAITSCRNLEERVTECLHEVDVEKQKQLKADEKHTNTMSAVTKRHEEVKHQLESESLKLRITKQQLEQKLQETKRDLELQISKFEELSDVKQQLMAELEEAKTNNSEVLRLETILSSLEKEMSQTKEKLLETEAQLQQEQSITRSLNKRTESLQSKYDSLVQRIEEMDEENCSLQTDLSSLIEEKEQLENSLAGALKHKKTESVVAKIESEKKELQNCVSSLTKTIENLEKELDSMKEQETLMVEYPDLNGPVNSDITGSGDIFSDMANQVRANQIRIELLQQQNTGLEKTLKKMKPSHNISSNAATYAEEVASHRVQTPSRHGRTGEVSESHFNSVSPMEPTPLWNLGNGSSSYNSYKKERDFNSTSDANHENVKDSKSGVTHTGKGDWTFTVGRNPEQPARQVSSKMESNSGVDAYMKLKKAGLLKSKGRQARNDQGEKAAHTSQSYCCPKCDKLYHSLADLEIHKSYCSCR</sequence>
<evidence type="ECO:0000256" key="1">
    <source>
        <dbReference type="SAM" id="Coils"/>
    </source>
</evidence>